<dbReference type="GO" id="GO:0030544">
    <property type="term" value="F:Hsp70 protein binding"/>
    <property type="evidence" value="ECO:0007669"/>
    <property type="project" value="TreeGrafter"/>
</dbReference>
<dbReference type="Proteomes" id="UP000663840">
    <property type="component" value="Unassembled WGS sequence"/>
</dbReference>
<evidence type="ECO:0000313" key="2">
    <source>
        <dbReference type="EMBL" id="CAE6435514.1"/>
    </source>
</evidence>
<reference evidence="2" key="1">
    <citation type="submission" date="2021-01" db="EMBL/GenBank/DDBJ databases">
        <authorList>
            <person name="Kaushik A."/>
        </authorList>
    </citation>
    <scope>NUCLEOTIDE SEQUENCE</scope>
    <source>
        <strain evidence="2">AG1-1A</strain>
    </source>
</reference>
<dbReference type="InterPro" id="IPR019734">
    <property type="entry name" value="TPR_rpt"/>
</dbReference>
<dbReference type="PROSITE" id="PS50005">
    <property type="entry name" value="TPR"/>
    <property type="match status" value="1"/>
</dbReference>
<dbReference type="PANTHER" id="PTHR46035:SF1">
    <property type="entry name" value="TETRATRICOPEPTIDE REPEAT PROTEIN 4"/>
    <property type="match status" value="1"/>
</dbReference>
<accession>A0A8H3ARP0</accession>
<keyword evidence="1" id="KW-0802">TPR repeat</keyword>
<dbReference type="AlphaFoldDB" id="A0A8H3ARP0"/>
<sequence length="474" mass="54287">MALDFKDEDGRPCMLRIKQRGPLYNPERVALMTDDPPSQPKERKLADIPIFMRPGKTFPMNFPDNSHLPIVGEKELFRGTPDEVALEFKTKGNAFFRMRKWWDAREAYIEAFEFGPTDPKLVELLWLNMAAANIELKYWPGVLGPAAEAITLNLKSLKGYFRAARALIHYERYEEAIDCCERALQIDPSNEAIIDLLDDPKLGGNISIQTKIELARKTLEKVYQENHFVILQPPSIEFDPSNLPYIKPALPKDQKGFEMFYNLTYKYPERNAMDIFVGVSVEVPVVNLLQEALPGLDHAPKTWNSKIHFDPSIASESHAQSVKLQAQRHMIADGQEKHPQWDPAYQYSPHNVNLYLETYNRQVIKIEQSQNTIQIIRAVGQKAEKQKICLEGGSIVLNVFRPGSKAERLWLEGKGRKGFALAHPKYKQTDKNAMLASGQLRTWVLISPRDHLEEISITARVEMLNRAEIVRDRV</sequence>
<evidence type="ECO:0000313" key="3">
    <source>
        <dbReference type="Proteomes" id="UP000663840"/>
    </source>
</evidence>
<gene>
    <name evidence="2" type="ORF">RDB_LOCUS70572</name>
</gene>
<comment type="caution">
    <text evidence="2">The sequence shown here is derived from an EMBL/GenBank/DDBJ whole genome shotgun (WGS) entry which is preliminary data.</text>
</comment>
<dbReference type="PANTHER" id="PTHR46035">
    <property type="entry name" value="TETRATRICOPEPTIDE REPEAT PROTEIN 4"/>
    <property type="match status" value="1"/>
</dbReference>
<dbReference type="SMART" id="SM00028">
    <property type="entry name" value="TPR"/>
    <property type="match status" value="2"/>
</dbReference>
<dbReference type="Pfam" id="PF00515">
    <property type="entry name" value="TPR_1"/>
    <property type="match status" value="1"/>
</dbReference>
<proteinExistence type="predicted"/>
<protein>
    <submittedName>
        <fullName evidence="2">Uncharacterized protein</fullName>
    </submittedName>
</protein>
<dbReference type="GO" id="GO:0005634">
    <property type="term" value="C:nucleus"/>
    <property type="evidence" value="ECO:0007669"/>
    <property type="project" value="TreeGrafter"/>
</dbReference>
<feature type="repeat" description="TPR" evidence="1">
    <location>
        <begin position="157"/>
        <end position="190"/>
    </location>
</feature>
<dbReference type="Gene3D" id="1.25.40.10">
    <property type="entry name" value="Tetratricopeptide repeat domain"/>
    <property type="match status" value="1"/>
</dbReference>
<name>A0A8H3ARP0_9AGAM</name>
<dbReference type="GO" id="GO:0051879">
    <property type="term" value="F:Hsp90 protein binding"/>
    <property type="evidence" value="ECO:0007669"/>
    <property type="project" value="TreeGrafter"/>
</dbReference>
<dbReference type="EMBL" id="CAJMWR010001834">
    <property type="protein sequence ID" value="CAE6435514.1"/>
    <property type="molecule type" value="Genomic_DNA"/>
</dbReference>
<dbReference type="GO" id="GO:0005829">
    <property type="term" value="C:cytosol"/>
    <property type="evidence" value="ECO:0007669"/>
    <property type="project" value="TreeGrafter"/>
</dbReference>
<evidence type="ECO:0000256" key="1">
    <source>
        <dbReference type="PROSITE-ProRule" id="PRU00339"/>
    </source>
</evidence>
<dbReference type="InterPro" id="IPR011990">
    <property type="entry name" value="TPR-like_helical_dom_sf"/>
</dbReference>
<organism evidence="2 3">
    <name type="scientific">Rhizoctonia solani</name>
    <dbReference type="NCBI Taxonomy" id="456999"/>
    <lineage>
        <taxon>Eukaryota</taxon>
        <taxon>Fungi</taxon>
        <taxon>Dikarya</taxon>
        <taxon>Basidiomycota</taxon>
        <taxon>Agaricomycotina</taxon>
        <taxon>Agaricomycetes</taxon>
        <taxon>Cantharellales</taxon>
        <taxon>Ceratobasidiaceae</taxon>
        <taxon>Rhizoctonia</taxon>
    </lineage>
</organism>
<dbReference type="SUPFAM" id="SSF48452">
    <property type="entry name" value="TPR-like"/>
    <property type="match status" value="1"/>
</dbReference>
<dbReference type="GO" id="GO:0006457">
    <property type="term" value="P:protein folding"/>
    <property type="evidence" value="ECO:0007669"/>
    <property type="project" value="TreeGrafter"/>
</dbReference>